<protein>
    <recommendedName>
        <fullName evidence="4">Ubiquitin 3 binding protein But2 C-terminal domain-containing protein</fullName>
    </recommendedName>
</protein>
<comment type="caution">
    <text evidence="2">The sequence shown here is derived from an EMBL/GenBank/DDBJ whole genome shotgun (WGS) entry which is preliminary data.</text>
</comment>
<keyword evidence="3" id="KW-1185">Reference proteome</keyword>
<dbReference type="Proteomes" id="UP000622797">
    <property type="component" value="Unassembled WGS sequence"/>
</dbReference>
<gene>
    <name evidence="2" type="ORF">FSARC_3634</name>
</gene>
<organism evidence="2 3">
    <name type="scientific">Fusarium sarcochroum</name>
    <dbReference type="NCBI Taxonomy" id="1208366"/>
    <lineage>
        <taxon>Eukaryota</taxon>
        <taxon>Fungi</taxon>
        <taxon>Dikarya</taxon>
        <taxon>Ascomycota</taxon>
        <taxon>Pezizomycotina</taxon>
        <taxon>Sordariomycetes</taxon>
        <taxon>Hypocreomycetidae</taxon>
        <taxon>Hypocreales</taxon>
        <taxon>Nectriaceae</taxon>
        <taxon>Fusarium</taxon>
        <taxon>Fusarium lateritium species complex</taxon>
    </lineage>
</organism>
<sequence length="199" mass="21546">MPSFTHVFTTLACLLAVTSAAPAVTPRASGKCPTTGKTTRHEPSALYNVFPGAPDLSKTSVGFQVETYKNASQVEQLLVFKDIPANAKECSVGWKQGNRPDRVFVVKGGDALTEVKQLSGFPDKSVTYRTVKEFDTATEAVGAADFTNWDDLEPQSHIIGGIDCKSTIYLKAALRNPDGNTKVFLEQNSQNGLHIEYSC</sequence>
<dbReference type="OrthoDB" id="5431298at2759"/>
<evidence type="ECO:0008006" key="4">
    <source>
        <dbReference type="Google" id="ProtNLM"/>
    </source>
</evidence>
<feature type="chain" id="PRO_5034694722" description="Ubiquitin 3 binding protein But2 C-terminal domain-containing protein" evidence="1">
    <location>
        <begin position="21"/>
        <end position="199"/>
    </location>
</feature>
<proteinExistence type="predicted"/>
<accession>A0A8H4U3L3</accession>
<evidence type="ECO:0000313" key="3">
    <source>
        <dbReference type="Proteomes" id="UP000622797"/>
    </source>
</evidence>
<reference evidence="2" key="2">
    <citation type="submission" date="2020-05" db="EMBL/GenBank/DDBJ databases">
        <authorList>
            <person name="Kim H.-S."/>
            <person name="Proctor R.H."/>
            <person name="Brown D.W."/>
        </authorList>
    </citation>
    <scope>NUCLEOTIDE SEQUENCE</scope>
    <source>
        <strain evidence="2">NRRL 20472</strain>
    </source>
</reference>
<evidence type="ECO:0000256" key="1">
    <source>
        <dbReference type="SAM" id="SignalP"/>
    </source>
</evidence>
<reference evidence="2" key="1">
    <citation type="journal article" date="2020" name="BMC Genomics">
        <title>Correction to: Identification and distribution of gene clusters required for synthesis of sphingolipid metabolism inhibitors in diverse species of the filamentous fungus Fusarium.</title>
        <authorList>
            <person name="Kim H.S."/>
            <person name="Lohmar J.M."/>
            <person name="Busman M."/>
            <person name="Brown D.W."/>
            <person name="Naumann T.A."/>
            <person name="Divon H.H."/>
            <person name="Lysoe E."/>
            <person name="Uhlig S."/>
            <person name="Proctor R.H."/>
        </authorList>
    </citation>
    <scope>NUCLEOTIDE SEQUENCE</scope>
    <source>
        <strain evidence="2">NRRL 20472</strain>
    </source>
</reference>
<name>A0A8H4U3L3_9HYPO</name>
<keyword evidence="1" id="KW-0732">Signal</keyword>
<evidence type="ECO:0000313" key="2">
    <source>
        <dbReference type="EMBL" id="KAF4969072.1"/>
    </source>
</evidence>
<feature type="signal peptide" evidence="1">
    <location>
        <begin position="1"/>
        <end position="20"/>
    </location>
</feature>
<dbReference type="AlphaFoldDB" id="A0A8H4U3L3"/>
<dbReference type="EMBL" id="JABEXW010000176">
    <property type="protein sequence ID" value="KAF4969072.1"/>
    <property type="molecule type" value="Genomic_DNA"/>
</dbReference>